<dbReference type="InterPro" id="IPR029062">
    <property type="entry name" value="Class_I_gatase-like"/>
</dbReference>
<reference evidence="15 16" key="1">
    <citation type="submission" date="2018-06" db="EMBL/GenBank/DDBJ databases">
        <authorList>
            <consortium name="Pathogen Informatics"/>
            <person name="Doyle S."/>
        </authorList>
    </citation>
    <scope>NUCLEOTIDE SEQUENCE [LARGE SCALE GENOMIC DNA]</scope>
    <source>
        <strain evidence="15 16">NCTC10738</strain>
    </source>
</reference>
<feature type="active site" evidence="12 13">
    <location>
        <position position="194"/>
    </location>
</feature>
<keyword evidence="15" id="KW-0808">Transferase</keyword>
<feature type="domain" description="Glutamine amidotransferase" evidence="14">
    <location>
        <begin position="10"/>
        <end position="207"/>
    </location>
</feature>
<comment type="catalytic activity">
    <reaction evidence="11 12">
        <text>L-glutamine + H2O = L-glutamate + NH4(+)</text>
        <dbReference type="Rhea" id="RHEA:15889"/>
        <dbReference type="ChEBI" id="CHEBI:15377"/>
        <dbReference type="ChEBI" id="CHEBI:28938"/>
        <dbReference type="ChEBI" id="CHEBI:29985"/>
        <dbReference type="ChEBI" id="CHEBI:58359"/>
        <dbReference type="EC" id="3.5.1.2"/>
    </reaction>
</comment>
<evidence type="ECO:0000259" key="14">
    <source>
        <dbReference type="Pfam" id="PF00117"/>
    </source>
</evidence>
<evidence type="ECO:0000256" key="9">
    <source>
        <dbReference type="ARBA" id="ARBA00023239"/>
    </source>
</evidence>
<dbReference type="Pfam" id="PF00117">
    <property type="entry name" value="GATase"/>
    <property type="match status" value="1"/>
</dbReference>
<proteinExistence type="inferred from homology"/>
<keyword evidence="16" id="KW-1185">Reference proteome</keyword>
<dbReference type="InterPro" id="IPR010139">
    <property type="entry name" value="Imidazole-glycPsynth_HisH"/>
</dbReference>
<dbReference type="CDD" id="cd01748">
    <property type="entry name" value="GATase1_IGP_Synthase"/>
    <property type="match status" value="1"/>
</dbReference>
<evidence type="ECO:0000256" key="3">
    <source>
        <dbReference type="ARBA" id="ARBA00011152"/>
    </source>
</evidence>
<evidence type="ECO:0000313" key="15">
    <source>
        <dbReference type="EMBL" id="SUJ04470.1"/>
    </source>
</evidence>
<keyword evidence="9 12" id="KW-0456">Lyase</keyword>
<dbReference type="HAMAP" id="MF_00278">
    <property type="entry name" value="HisH"/>
    <property type="match status" value="1"/>
</dbReference>
<comment type="subunit">
    <text evidence="3 12">Heterodimer of HisH and HisF.</text>
</comment>
<evidence type="ECO:0000256" key="12">
    <source>
        <dbReference type="HAMAP-Rule" id="MF_00278"/>
    </source>
</evidence>
<dbReference type="Proteomes" id="UP000254069">
    <property type="component" value="Unassembled WGS sequence"/>
</dbReference>
<dbReference type="PANTHER" id="PTHR42701">
    <property type="entry name" value="IMIDAZOLE GLYCEROL PHOSPHATE SYNTHASE SUBUNIT HISH"/>
    <property type="match status" value="1"/>
</dbReference>
<sequence length="220" mass="23218">MTQAVAKTVIIDTGCANLSSVKYAFERLGADICISDDAEVIRSAKRVVLPGVGTARAAMAALTEKQLIPVIKALKQPVLGVCLGMQLMCDSSQESGEDADECQCLGLIPGSIRQLDCKGLPSPHMGWDQLSPVLDANGQAHPLFAGIDEGSYCYFVHSFCAAPSAATIAECRYGERFSAAIAKDNFMGVQFHPEKSAAIGSLILANFLTLTQDDFNGAAA</sequence>
<dbReference type="UniPathway" id="UPA00031">
    <property type="reaction ID" value="UER00010"/>
</dbReference>
<protein>
    <recommendedName>
        <fullName evidence="12">Imidazole glycerol phosphate synthase subunit HisH</fullName>
        <ecNumber evidence="12">4.3.2.10</ecNumber>
    </recommendedName>
    <alternativeName>
        <fullName evidence="12">IGP synthase glutaminase subunit</fullName>
        <ecNumber evidence="12">3.5.1.2</ecNumber>
    </alternativeName>
    <alternativeName>
        <fullName evidence="12">IGP synthase subunit HisH</fullName>
    </alternativeName>
    <alternativeName>
        <fullName evidence="12">ImGP synthase subunit HisH</fullName>
        <shortName evidence="12">IGPS subunit HisH</shortName>
    </alternativeName>
</protein>
<dbReference type="GO" id="GO:0000105">
    <property type="term" value="P:L-histidine biosynthetic process"/>
    <property type="evidence" value="ECO:0007669"/>
    <property type="project" value="UniProtKB-UniRule"/>
</dbReference>
<feature type="active site" evidence="12 13">
    <location>
        <position position="192"/>
    </location>
</feature>
<dbReference type="InterPro" id="IPR017926">
    <property type="entry name" value="GATASE"/>
</dbReference>
<accession>A0A380BNW0</accession>
<feature type="active site" description="Nucleophile" evidence="12 13">
    <location>
        <position position="82"/>
    </location>
</feature>
<evidence type="ECO:0000256" key="13">
    <source>
        <dbReference type="PIRSR" id="PIRSR000495-1"/>
    </source>
</evidence>
<keyword evidence="6 12" id="KW-0378">Hydrolase</keyword>
<keyword evidence="5 12" id="KW-0028">Amino-acid biosynthesis</keyword>
<dbReference type="GO" id="GO:0005737">
    <property type="term" value="C:cytoplasm"/>
    <property type="evidence" value="ECO:0007669"/>
    <property type="project" value="UniProtKB-SubCell"/>
</dbReference>
<evidence type="ECO:0000256" key="8">
    <source>
        <dbReference type="ARBA" id="ARBA00023102"/>
    </source>
</evidence>
<dbReference type="Gene3D" id="3.40.50.880">
    <property type="match status" value="1"/>
</dbReference>
<dbReference type="EC" id="3.5.1.2" evidence="12"/>
<evidence type="ECO:0000256" key="11">
    <source>
        <dbReference type="ARBA" id="ARBA00049534"/>
    </source>
</evidence>
<dbReference type="PIRSF" id="PIRSF000495">
    <property type="entry name" value="Amidotransf_hisH"/>
    <property type="match status" value="1"/>
</dbReference>
<evidence type="ECO:0000256" key="4">
    <source>
        <dbReference type="ARBA" id="ARBA00022490"/>
    </source>
</evidence>
<evidence type="ECO:0000256" key="7">
    <source>
        <dbReference type="ARBA" id="ARBA00022962"/>
    </source>
</evidence>
<comment type="subcellular location">
    <subcellularLocation>
        <location evidence="1 12">Cytoplasm</location>
    </subcellularLocation>
</comment>
<keyword evidence="15" id="KW-0328">Glycosyltransferase</keyword>
<dbReference type="SUPFAM" id="SSF52317">
    <property type="entry name" value="Class I glutamine amidotransferase-like"/>
    <property type="match status" value="1"/>
</dbReference>
<dbReference type="FunFam" id="3.40.50.880:FF:000009">
    <property type="entry name" value="Imidazole glycerol phosphate synthase subunit HisH"/>
    <property type="match status" value="1"/>
</dbReference>
<keyword evidence="7 12" id="KW-0315">Glutamine amidotransferase</keyword>
<evidence type="ECO:0000256" key="5">
    <source>
        <dbReference type="ARBA" id="ARBA00022605"/>
    </source>
</evidence>
<dbReference type="AlphaFoldDB" id="A0A380BNW0"/>
<keyword evidence="8 12" id="KW-0368">Histidine biosynthesis</keyword>
<dbReference type="EC" id="4.3.2.10" evidence="12"/>
<comment type="pathway">
    <text evidence="2 12">Amino-acid biosynthesis; L-histidine biosynthesis; L-histidine from 5-phospho-alpha-D-ribose 1-diphosphate: step 5/9.</text>
</comment>
<evidence type="ECO:0000256" key="6">
    <source>
        <dbReference type="ARBA" id="ARBA00022801"/>
    </source>
</evidence>
<dbReference type="GO" id="GO:0016829">
    <property type="term" value="F:lyase activity"/>
    <property type="evidence" value="ECO:0007669"/>
    <property type="project" value="UniProtKB-KW"/>
</dbReference>
<dbReference type="PRINTS" id="PR00096">
    <property type="entry name" value="GATASE"/>
</dbReference>
<dbReference type="PANTHER" id="PTHR42701:SF1">
    <property type="entry name" value="IMIDAZOLE GLYCEROL PHOSPHATE SYNTHASE SUBUNIT HISH"/>
    <property type="match status" value="1"/>
</dbReference>
<dbReference type="NCBIfam" id="TIGR01855">
    <property type="entry name" value="IMP_synth_hisH"/>
    <property type="match status" value="1"/>
</dbReference>
<dbReference type="RefSeq" id="WP_115390286.1">
    <property type="nucleotide sequence ID" value="NZ_JADZHC010000053.1"/>
</dbReference>
<evidence type="ECO:0000256" key="2">
    <source>
        <dbReference type="ARBA" id="ARBA00005091"/>
    </source>
</evidence>
<dbReference type="GO" id="GO:0004359">
    <property type="term" value="F:glutaminase activity"/>
    <property type="evidence" value="ECO:0007669"/>
    <property type="project" value="UniProtKB-EC"/>
</dbReference>
<dbReference type="EMBL" id="UGYO01000002">
    <property type="protein sequence ID" value="SUJ04470.1"/>
    <property type="molecule type" value="Genomic_DNA"/>
</dbReference>
<name>A0A380BNW0_9GAMM</name>
<evidence type="ECO:0000256" key="10">
    <source>
        <dbReference type="ARBA" id="ARBA00047838"/>
    </source>
</evidence>
<evidence type="ECO:0000256" key="1">
    <source>
        <dbReference type="ARBA" id="ARBA00004496"/>
    </source>
</evidence>
<keyword evidence="4 12" id="KW-0963">Cytoplasm</keyword>
<evidence type="ECO:0000313" key="16">
    <source>
        <dbReference type="Proteomes" id="UP000254069"/>
    </source>
</evidence>
<organism evidence="15 16">
    <name type="scientific">Shewanella algae</name>
    <dbReference type="NCBI Taxonomy" id="38313"/>
    <lineage>
        <taxon>Bacteria</taxon>
        <taxon>Pseudomonadati</taxon>
        <taxon>Pseudomonadota</taxon>
        <taxon>Gammaproteobacteria</taxon>
        <taxon>Alteromonadales</taxon>
        <taxon>Shewanellaceae</taxon>
        <taxon>Shewanella</taxon>
    </lineage>
</organism>
<gene>
    <name evidence="12 15" type="primary">hisH</name>
    <name evidence="15" type="ORF">NCTC10738_03668</name>
</gene>
<comment type="catalytic activity">
    <reaction evidence="10 12">
        <text>5-[(5-phospho-1-deoxy-D-ribulos-1-ylimino)methylamino]-1-(5-phospho-beta-D-ribosyl)imidazole-4-carboxamide + L-glutamine = D-erythro-1-(imidazol-4-yl)glycerol 3-phosphate + 5-amino-1-(5-phospho-beta-D-ribosyl)imidazole-4-carboxamide + L-glutamate + H(+)</text>
        <dbReference type="Rhea" id="RHEA:24793"/>
        <dbReference type="ChEBI" id="CHEBI:15378"/>
        <dbReference type="ChEBI" id="CHEBI:29985"/>
        <dbReference type="ChEBI" id="CHEBI:58278"/>
        <dbReference type="ChEBI" id="CHEBI:58359"/>
        <dbReference type="ChEBI" id="CHEBI:58475"/>
        <dbReference type="ChEBI" id="CHEBI:58525"/>
        <dbReference type="EC" id="4.3.2.10"/>
    </reaction>
</comment>
<dbReference type="GO" id="GO:0000107">
    <property type="term" value="F:imidazoleglycerol-phosphate synthase activity"/>
    <property type="evidence" value="ECO:0007669"/>
    <property type="project" value="UniProtKB-UniRule"/>
</dbReference>
<dbReference type="PROSITE" id="PS51273">
    <property type="entry name" value="GATASE_TYPE_1"/>
    <property type="match status" value="1"/>
</dbReference>
<comment type="function">
    <text evidence="12">IGPS catalyzes the conversion of PRFAR and glutamine to IGP, AICAR and glutamate. The HisH subunit catalyzes the hydrolysis of glutamine to glutamate and ammonia as part of the synthesis of IGP and AICAR. The resulting ammonia molecule is channeled to the active site of HisF.</text>
</comment>